<dbReference type="Proteomes" id="UP000324800">
    <property type="component" value="Unassembled WGS sequence"/>
</dbReference>
<reference evidence="1 2" key="1">
    <citation type="submission" date="2019-03" db="EMBL/GenBank/DDBJ databases">
        <title>Single cell metagenomics reveals metabolic interactions within the superorganism composed of flagellate Streblomastix strix and complex community of Bacteroidetes bacteria on its surface.</title>
        <authorList>
            <person name="Treitli S.C."/>
            <person name="Kolisko M."/>
            <person name="Husnik F."/>
            <person name="Keeling P."/>
            <person name="Hampl V."/>
        </authorList>
    </citation>
    <scope>NUCLEOTIDE SEQUENCE [LARGE SCALE GENOMIC DNA]</scope>
    <source>
        <strain evidence="1">ST1C</strain>
    </source>
</reference>
<protein>
    <submittedName>
        <fullName evidence="1">Uncharacterized protein</fullName>
    </submittedName>
</protein>
<name>A0A5J4TNB1_9EUKA</name>
<dbReference type="AlphaFoldDB" id="A0A5J4TNB1"/>
<gene>
    <name evidence="1" type="ORF">EZS28_045101</name>
</gene>
<accession>A0A5J4TNB1</accession>
<organism evidence="1 2">
    <name type="scientific">Streblomastix strix</name>
    <dbReference type="NCBI Taxonomy" id="222440"/>
    <lineage>
        <taxon>Eukaryota</taxon>
        <taxon>Metamonada</taxon>
        <taxon>Preaxostyla</taxon>
        <taxon>Oxymonadida</taxon>
        <taxon>Streblomastigidae</taxon>
        <taxon>Streblomastix</taxon>
    </lineage>
</organism>
<evidence type="ECO:0000313" key="2">
    <source>
        <dbReference type="Proteomes" id="UP000324800"/>
    </source>
</evidence>
<sequence length="168" mass="18654">MGRNIEINSSDVVTQDHLRQHSEKSSLNFISRIEAEDSLFMRVYKLNNKGYIISTNGIDDILANTFIENEGGTIVSKKGGQIKAQQRFTNKSLINQLTVDVGKREDAPQDYNTRVTFNICAEPGMIGTSKSKITTNEEGVYVQEPDELLIQAPLVQNISSFLINGNGT</sequence>
<comment type="caution">
    <text evidence="1">The sequence shown here is derived from an EMBL/GenBank/DDBJ whole genome shotgun (WGS) entry which is preliminary data.</text>
</comment>
<dbReference type="EMBL" id="SNRW01028485">
    <property type="protein sequence ID" value="KAA6359372.1"/>
    <property type="molecule type" value="Genomic_DNA"/>
</dbReference>
<evidence type="ECO:0000313" key="1">
    <source>
        <dbReference type="EMBL" id="KAA6359372.1"/>
    </source>
</evidence>
<proteinExistence type="predicted"/>
<feature type="non-terminal residue" evidence="1">
    <location>
        <position position="168"/>
    </location>
</feature>